<organism evidence="2 3">
    <name type="scientific">Salinisphaera aquimarina</name>
    <dbReference type="NCBI Taxonomy" id="2094031"/>
    <lineage>
        <taxon>Bacteria</taxon>
        <taxon>Pseudomonadati</taxon>
        <taxon>Pseudomonadota</taxon>
        <taxon>Gammaproteobacteria</taxon>
        <taxon>Salinisphaerales</taxon>
        <taxon>Salinisphaeraceae</taxon>
        <taxon>Salinisphaera</taxon>
    </lineage>
</organism>
<protein>
    <submittedName>
        <fullName evidence="2">YgfZ/GcvT domain-containing protein</fullName>
    </submittedName>
</protein>
<proteinExistence type="predicted"/>
<dbReference type="EMBL" id="JBHRSS010000004">
    <property type="protein sequence ID" value="MFC3104514.1"/>
    <property type="molecule type" value="Genomic_DNA"/>
</dbReference>
<dbReference type="InterPro" id="IPR045179">
    <property type="entry name" value="YgfZ/GcvT"/>
</dbReference>
<dbReference type="NCBIfam" id="TIGR03317">
    <property type="entry name" value="ygfZ_signature"/>
    <property type="match status" value="1"/>
</dbReference>
<comment type="caution">
    <text evidence="2">The sequence shown here is derived from an EMBL/GenBank/DDBJ whole genome shotgun (WGS) entry which is preliminary data.</text>
</comment>
<dbReference type="InterPro" id="IPR027266">
    <property type="entry name" value="TrmE/GcvT-like"/>
</dbReference>
<dbReference type="Gene3D" id="3.30.1360.120">
    <property type="entry name" value="Probable tRNA modification gtpase trme, domain 1"/>
    <property type="match status" value="1"/>
</dbReference>
<dbReference type="SUPFAM" id="SSF103025">
    <property type="entry name" value="Folate-binding domain"/>
    <property type="match status" value="1"/>
</dbReference>
<dbReference type="Gene3D" id="3.30.70.1400">
    <property type="entry name" value="Aminomethyltransferase beta-barrel domains"/>
    <property type="match status" value="1"/>
</dbReference>
<evidence type="ECO:0000256" key="1">
    <source>
        <dbReference type="ARBA" id="ARBA00022946"/>
    </source>
</evidence>
<reference evidence="3" key="1">
    <citation type="journal article" date="2019" name="Int. J. Syst. Evol. Microbiol.">
        <title>The Global Catalogue of Microorganisms (GCM) 10K type strain sequencing project: providing services to taxonomists for standard genome sequencing and annotation.</title>
        <authorList>
            <consortium name="The Broad Institute Genomics Platform"/>
            <consortium name="The Broad Institute Genome Sequencing Center for Infectious Disease"/>
            <person name="Wu L."/>
            <person name="Ma J."/>
        </authorList>
    </citation>
    <scope>NUCLEOTIDE SEQUENCE [LARGE SCALE GENOMIC DNA]</scope>
    <source>
        <strain evidence="3">KCTC 52640</strain>
    </source>
</reference>
<dbReference type="InterPro" id="IPR017703">
    <property type="entry name" value="YgfZ/GCV_T_CS"/>
</dbReference>
<dbReference type="PIRSF" id="PIRSF006487">
    <property type="entry name" value="GcvT"/>
    <property type="match status" value="1"/>
</dbReference>
<dbReference type="PANTHER" id="PTHR22602:SF0">
    <property type="entry name" value="TRANSFERASE CAF17, MITOCHONDRIAL-RELATED"/>
    <property type="match status" value="1"/>
</dbReference>
<dbReference type="PANTHER" id="PTHR22602">
    <property type="entry name" value="TRANSFERASE CAF17, MITOCHONDRIAL-RELATED"/>
    <property type="match status" value="1"/>
</dbReference>
<evidence type="ECO:0000313" key="3">
    <source>
        <dbReference type="Proteomes" id="UP001595462"/>
    </source>
</evidence>
<dbReference type="Proteomes" id="UP001595462">
    <property type="component" value="Unassembled WGS sequence"/>
</dbReference>
<dbReference type="RefSeq" id="WP_380689722.1">
    <property type="nucleotide sequence ID" value="NZ_JBHRSS010000004.1"/>
</dbReference>
<keyword evidence="1" id="KW-0809">Transit peptide</keyword>
<name>A0ABV7EP68_9GAMM</name>
<keyword evidence="3" id="KW-1185">Reference proteome</keyword>
<accession>A0ABV7EP68</accession>
<sequence>MTGSNTLPPSPLGVIEVRGDDAGTFLRAQLTNDVARLGPDRNFLSAWCDAKGRALMVTRVLVDNDGYLLLLPVDLVDSVLKRLRMFVLRARVTLEDATPRFDIYGMVTDDAPTANRTEARDDHLLLGLPTPSDDRPRALVLAPAGKKRPAGALAVDDHAWALMDIDAGLPELHAATQGLFVPQMLNLHWLLAIDFDKGCYPGQEVIARLHYRGTLTRRLYRMAWSGQMPVAGADVLDGAGERQGTVLQSAGTGDSGRLLAVLKTSAATQPLVCGQTPLERLDLPYATPD</sequence>
<evidence type="ECO:0000313" key="2">
    <source>
        <dbReference type="EMBL" id="MFC3104514.1"/>
    </source>
</evidence>
<gene>
    <name evidence="2" type="ORF">ACFOSU_11505</name>
</gene>